<dbReference type="InterPro" id="IPR042057">
    <property type="entry name" value="Lipoxy_PLAT/LH2"/>
</dbReference>
<evidence type="ECO:0000256" key="12">
    <source>
        <dbReference type="PROSITE-ProRule" id="PRU00152"/>
    </source>
</evidence>
<keyword evidence="10" id="KW-0443">Lipid metabolism</keyword>
<evidence type="ECO:0000313" key="17">
    <source>
        <dbReference type="EMBL" id="KAH9298648.1"/>
    </source>
</evidence>
<evidence type="ECO:0000256" key="9">
    <source>
        <dbReference type="ARBA" id="ARBA00023004"/>
    </source>
</evidence>
<evidence type="ECO:0000313" key="18">
    <source>
        <dbReference type="Proteomes" id="UP000824469"/>
    </source>
</evidence>
<dbReference type="Gene3D" id="3.10.450.60">
    <property type="match status" value="1"/>
</dbReference>
<dbReference type="EC" id="1.13.11.-" evidence="14"/>
<keyword evidence="9 13" id="KW-0408">Iron</keyword>
<comment type="cofactor">
    <cofactor evidence="1 13">
        <name>Fe cation</name>
        <dbReference type="ChEBI" id="CHEBI:24875"/>
    </cofactor>
</comment>
<keyword evidence="7 13" id="KW-0223">Dioxygenase</keyword>
<dbReference type="PROSITE" id="PS00081">
    <property type="entry name" value="LIPOXYGENASE_2"/>
    <property type="match status" value="1"/>
</dbReference>
<keyword evidence="8 13" id="KW-0560">Oxidoreductase</keyword>
<evidence type="ECO:0000259" key="15">
    <source>
        <dbReference type="PROSITE" id="PS50095"/>
    </source>
</evidence>
<dbReference type="SMART" id="SM00308">
    <property type="entry name" value="LH2"/>
    <property type="match status" value="1"/>
</dbReference>
<keyword evidence="4 13" id="KW-0479">Metal-binding</keyword>
<dbReference type="Pfam" id="PF01477">
    <property type="entry name" value="PLAT"/>
    <property type="match status" value="1"/>
</dbReference>
<dbReference type="Gene3D" id="2.60.60.20">
    <property type="entry name" value="PLAT/LH2 domain"/>
    <property type="match status" value="1"/>
</dbReference>
<dbReference type="InterPro" id="IPR013819">
    <property type="entry name" value="LipOase_C"/>
</dbReference>
<accession>A0AA38CHB4</accession>
<evidence type="ECO:0000256" key="1">
    <source>
        <dbReference type="ARBA" id="ARBA00001962"/>
    </source>
</evidence>
<name>A0AA38CHB4_TAXCH</name>
<evidence type="ECO:0000256" key="13">
    <source>
        <dbReference type="RuleBase" id="RU003974"/>
    </source>
</evidence>
<feature type="domain" description="Lipoxygenase" evidence="16">
    <location>
        <begin position="228"/>
        <end position="918"/>
    </location>
</feature>
<comment type="similarity">
    <text evidence="2 13">Belongs to the lipoxygenase family.</text>
</comment>
<keyword evidence="5 14" id="KW-0925">Oxylipin biosynthesis</keyword>
<protein>
    <recommendedName>
        <fullName evidence="14">Lipoxygenase</fullName>
        <ecNumber evidence="14">1.13.11.-</ecNumber>
    </recommendedName>
</protein>
<comment type="function">
    <text evidence="14">Plant lipoxygenase may be involved in a number of diverse aspects of plant physiology including growth and development, pest resistance, and senescence or responses to wounding.</text>
</comment>
<sequence length="918" mass="104625">MMLQLAPSGLTVSWDRSLANNVRSDKKVVSSARQQRRNKRIFSQLKQQSERGEQFGRRKLGYPILRAVVSEKRVAAPTASPEKSVELNLEAIVTVRRKRREDMTESLQRHWDSLVDAIGQNVVLQLVSDKIDPKTNTGKRSKESALKGWLHKSAMQAEKVEYTTSFSISSDFGHPGAIIVTNQHMKEFYLESIVIQGLINGPVFFPCKSWMQSKMDNPEKRVFFSNKPYLPSQTPPGMKDLRQKELEDLRGNGQGTRKHSDRIYDYDVYNDLGNPDKSKDLTRPVLGGEKIPYPRRCRTGRPPMKTDPLAESRVEKPISLYVPRDETFEEIKQDTLDAGRMKAILHNLIPSLLVSFVDPKKEFQCFSEVEALYKEGFSVKFDLQSELMKKMPKIVNWIRETSEEMLRYDTPSIISKDRSAWLRDDEFARQTLAGVNPVSIEQMKVFPPVSKLDPKIYGSPESAIKEEHIMGQLNGMSVEQAIEENKLFILDYHDAFIPVVSGINALDGRKTYATRTIFFLTPLNTLKPIAIELSLPPPSPGCQLKRVFTPANDSITHWLWQLAKAHVCSNDAGVHQLVNHWLRTHACMEPYVIAAHRHLSAMHPIFKLLQPHMRYTMEINAMARQTLINAEGVIETSFTPGKYCMDLSAAAYRTQWRFDMEALPADLIRRGMAVEDSTQPHGVRLVIEDYPYAADGLLIWSAIQEYVQEYVGCYYSEPGTIQNDVELQAWWEEIKNKGHPDLRNETWWPKLETKEDLVGILTTMIWIASGQHAALNFGQYPYGGFVPNRPCLMRRLIPEEKDPEYRNFILHPQKYFLSSVPSLLQALNLMAVIDTLSTHSPDEEYLGQKQQSTNDLNVVDAFHKFSARIQSIENIIHQRNKDLNLRNRNGAGMVPYELLMPTSGPGVTGRGVPNSVSI</sequence>
<dbReference type="CDD" id="cd01751">
    <property type="entry name" value="PLAT_LH2"/>
    <property type="match status" value="1"/>
</dbReference>
<dbReference type="SUPFAM" id="SSF48484">
    <property type="entry name" value="Lipoxigenase"/>
    <property type="match status" value="1"/>
</dbReference>
<dbReference type="GO" id="GO:0016702">
    <property type="term" value="F:oxidoreductase activity, acting on single donors with incorporation of molecular oxygen, incorporation of two atoms of oxygen"/>
    <property type="evidence" value="ECO:0007669"/>
    <property type="project" value="InterPro"/>
</dbReference>
<dbReference type="Pfam" id="PF00305">
    <property type="entry name" value="Lipoxygenase"/>
    <property type="match status" value="1"/>
</dbReference>
<evidence type="ECO:0000256" key="4">
    <source>
        <dbReference type="ARBA" id="ARBA00022723"/>
    </source>
</evidence>
<dbReference type="Gene3D" id="4.10.375.10">
    <property type="entry name" value="Lipoxygenase-1, Domain 2"/>
    <property type="match status" value="1"/>
</dbReference>
<dbReference type="InterPro" id="IPR020834">
    <property type="entry name" value="LipOase_CS"/>
</dbReference>
<dbReference type="FunFam" id="1.20.245.10:FF:000002">
    <property type="entry name" value="Lipoxygenase"/>
    <property type="match status" value="1"/>
</dbReference>
<dbReference type="Proteomes" id="UP000824469">
    <property type="component" value="Unassembled WGS sequence"/>
</dbReference>
<organism evidence="17 18">
    <name type="scientific">Taxus chinensis</name>
    <name type="common">Chinese yew</name>
    <name type="synonym">Taxus wallichiana var. chinensis</name>
    <dbReference type="NCBI Taxonomy" id="29808"/>
    <lineage>
        <taxon>Eukaryota</taxon>
        <taxon>Viridiplantae</taxon>
        <taxon>Streptophyta</taxon>
        <taxon>Embryophyta</taxon>
        <taxon>Tracheophyta</taxon>
        <taxon>Spermatophyta</taxon>
        <taxon>Pinopsida</taxon>
        <taxon>Pinidae</taxon>
        <taxon>Conifers II</taxon>
        <taxon>Cupressales</taxon>
        <taxon>Taxaceae</taxon>
        <taxon>Taxus</taxon>
    </lineage>
</organism>
<comment type="caution">
    <text evidence="12">Lacks conserved residue(s) required for the propagation of feature annotation.</text>
</comment>
<comment type="pathway">
    <text evidence="14">Lipid metabolism; oxylipin biosynthesis.</text>
</comment>
<keyword evidence="6" id="KW-0276">Fatty acid metabolism</keyword>
<evidence type="ECO:0000256" key="3">
    <source>
        <dbReference type="ARBA" id="ARBA00022516"/>
    </source>
</evidence>
<feature type="domain" description="PLAT" evidence="15">
    <location>
        <begin position="103"/>
        <end position="225"/>
    </location>
</feature>
<dbReference type="InterPro" id="IPR000907">
    <property type="entry name" value="LipOase"/>
</dbReference>
<evidence type="ECO:0000256" key="6">
    <source>
        <dbReference type="ARBA" id="ARBA00022832"/>
    </source>
</evidence>
<dbReference type="GO" id="GO:0034440">
    <property type="term" value="P:lipid oxidation"/>
    <property type="evidence" value="ECO:0007669"/>
    <property type="project" value="InterPro"/>
</dbReference>
<dbReference type="PROSITE" id="PS51393">
    <property type="entry name" value="LIPOXYGENASE_3"/>
    <property type="match status" value="1"/>
</dbReference>
<dbReference type="GO" id="GO:0031408">
    <property type="term" value="P:oxylipin biosynthetic process"/>
    <property type="evidence" value="ECO:0007669"/>
    <property type="project" value="UniProtKB-UniRule"/>
</dbReference>
<evidence type="ECO:0000256" key="10">
    <source>
        <dbReference type="ARBA" id="ARBA00023098"/>
    </source>
</evidence>
<dbReference type="InterPro" id="IPR001024">
    <property type="entry name" value="PLAT/LH2_dom"/>
</dbReference>
<evidence type="ECO:0000256" key="11">
    <source>
        <dbReference type="ARBA" id="ARBA00023160"/>
    </source>
</evidence>
<dbReference type="FunFam" id="4.10.375.10:FF:000001">
    <property type="entry name" value="Lipoxygenase"/>
    <property type="match status" value="1"/>
</dbReference>
<dbReference type="EMBL" id="JAHRHJ020000010">
    <property type="protein sequence ID" value="KAH9298648.1"/>
    <property type="molecule type" value="Genomic_DNA"/>
</dbReference>
<evidence type="ECO:0000256" key="8">
    <source>
        <dbReference type="ARBA" id="ARBA00023002"/>
    </source>
</evidence>
<reference evidence="17 18" key="1">
    <citation type="journal article" date="2021" name="Nat. Plants">
        <title>The Taxus genome provides insights into paclitaxel biosynthesis.</title>
        <authorList>
            <person name="Xiong X."/>
            <person name="Gou J."/>
            <person name="Liao Q."/>
            <person name="Li Y."/>
            <person name="Zhou Q."/>
            <person name="Bi G."/>
            <person name="Li C."/>
            <person name="Du R."/>
            <person name="Wang X."/>
            <person name="Sun T."/>
            <person name="Guo L."/>
            <person name="Liang H."/>
            <person name="Lu P."/>
            <person name="Wu Y."/>
            <person name="Zhang Z."/>
            <person name="Ro D.K."/>
            <person name="Shang Y."/>
            <person name="Huang S."/>
            <person name="Yan J."/>
        </authorList>
    </citation>
    <scope>NUCLEOTIDE SEQUENCE [LARGE SCALE GENOMIC DNA]</scope>
    <source>
        <strain evidence="17">Ta-2019</strain>
    </source>
</reference>
<dbReference type="GO" id="GO:0046872">
    <property type="term" value="F:metal ion binding"/>
    <property type="evidence" value="ECO:0007669"/>
    <property type="project" value="UniProtKB-UniRule"/>
</dbReference>
<dbReference type="PRINTS" id="PR00468">
    <property type="entry name" value="PLTLPOXGNASE"/>
</dbReference>
<evidence type="ECO:0000256" key="2">
    <source>
        <dbReference type="ARBA" id="ARBA00009419"/>
    </source>
</evidence>
<dbReference type="AlphaFoldDB" id="A0AA38CHB4"/>
<evidence type="ECO:0000259" key="16">
    <source>
        <dbReference type="PROSITE" id="PS51393"/>
    </source>
</evidence>
<comment type="caution">
    <text evidence="17">The sequence shown here is derived from an EMBL/GenBank/DDBJ whole genome shotgun (WGS) entry which is preliminary data.</text>
</comment>
<gene>
    <name evidence="17" type="ORF">KI387_030330</name>
</gene>
<dbReference type="PANTHER" id="PTHR11771">
    <property type="entry name" value="LIPOXYGENASE"/>
    <property type="match status" value="1"/>
</dbReference>
<dbReference type="InterPro" id="IPR027433">
    <property type="entry name" value="Lipoxygenase_dom_3"/>
</dbReference>
<dbReference type="GO" id="GO:0006633">
    <property type="term" value="P:fatty acid biosynthetic process"/>
    <property type="evidence" value="ECO:0007669"/>
    <property type="project" value="UniProtKB-KW"/>
</dbReference>
<dbReference type="OMA" id="LVGWFDK"/>
<evidence type="ECO:0000256" key="5">
    <source>
        <dbReference type="ARBA" id="ARBA00022767"/>
    </source>
</evidence>
<dbReference type="SUPFAM" id="SSF49723">
    <property type="entry name" value="Lipase/lipooxygenase domain (PLAT/LH2 domain)"/>
    <property type="match status" value="1"/>
</dbReference>
<dbReference type="FunFam" id="3.10.450.60:FF:000002">
    <property type="entry name" value="Lipoxygenase"/>
    <property type="match status" value="1"/>
</dbReference>
<keyword evidence="3 14" id="KW-0444">Lipid biosynthesis</keyword>
<keyword evidence="11 14" id="KW-0275">Fatty acid biosynthesis</keyword>
<dbReference type="InterPro" id="IPR020833">
    <property type="entry name" value="LipOase_Fe_BS"/>
</dbReference>
<dbReference type="InterPro" id="IPR036226">
    <property type="entry name" value="LipOase_C_sf"/>
</dbReference>
<evidence type="ECO:0000256" key="14">
    <source>
        <dbReference type="RuleBase" id="RU003975"/>
    </source>
</evidence>
<dbReference type="Gene3D" id="1.20.245.10">
    <property type="entry name" value="Lipoxygenase-1, Domain 5"/>
    <property type="match status" value="1"/>
</dbReference>
<dbReference type="PRINTS" id="PR00087">
    <property type="entry name" value="LIPOXYGENASE"/>
</dbReference>
<keyword evidence="18" id="KW-1185">Reference proteome</keyword>
<proteinExistence type="inferred from homology"/>
<dbReference type="InterPro" id="IPR036392">
    <property type="entry name" value="PLAT/LH2_dom_sf"/>
</dbReference>
<dbReference type="PROSITE" id="PS00711">
    <property type="entry name" value="LIPOXYGENASE_1"/>
    <property type="match status" value="1"/>
</dbReference>
<dbReference type="InterPro" id="IPR001246">
    <property type="entry name" value="LipOase_plant"/>
</dbReference>
<dbReference type="Gene3D" id="4.10.372.10">
    <property type="entry name" value="Lipoxygenase-1, Domain 3"/>
    <property type="match status" value="1"/>
</dbReference>
<evidence type="ECO:0000256" key="7">
    <source>
        <dbReference type="ARBA" id="ARBA00022964"/>
    </source>
</evidence>
<dbReference type="PROSITE" id="PS50095">
    <property type="entry name" value="PLAT"/>
    <property type="match status" value="1"/>
</dbReference>